<reference evidence="2 3" key="1">
    <citation type="submission" date="2020-07" db="EMBL/GenBank/DDBJ databases">
        <title>Comparative genomics of pyrophilous fungi reveals a link between fire events and developmental genes.</title>
        <authorList>
            <consortium name="DOE Joint Genome Institute"/>
            <person name="Steindorff A.S."/>
            <person name="Carver A."/>
            <person name="Calhoun S."/>
            <person name="Stillman K."/>
            <person name="Liu H."/>
            <person name="Lipzen A."/>
            <person name="Pangilinan J."/>
            <person name="Labutti K."/>
            <person name="Bruns T.D."/>
            <person name="Grigoriev I.V."/>
        </authorList>
    </citation>
    <scope>NUCLEOTIDE SEQUENCE [LARGE SCALE GENOMIC DNA]</scope>
    <source>
        <strain evidence="2 3">CBS 144469</strain>
    </source>
</reference>
<dbReference type="AlphaFoldDB" id="A0A8H6HA78"/>
<feature type="compositionally biased region" description="Basic and acidic residues" evidence="1">
    <location>
        <begin position="285"/>
        <end position="304"/>
    </location>
</feature>
<evidence type="ECO:0000313" key="3">
    <source>
        <dbReference type="Proteomes" id="UP000521943"/>
    </source>
</evidence>
<dbReference type="Proteomes" id="UP000521943">
    <property type="component" value="Unassembled WGS sequence"/>
</dbReference>
<evidence type="ECO:0000256" key="1">
    <source>
        <dbReference type="SAM" id="MobiDB-lite"/>
    </source>
</evidence>
<feature type="compositionally biased region" description="Polar residues" evidence="1">
    <location>
        <begin position="124"/>
        <end position="133"/>
    </location>
</feature>
<protein>
    <submittedName>
        <fullName evidence="2">Uncharacterized protein</fullName>
    </submittedName>
</protein>
<feature type="region of interest" description="Disordered" evidence="1">
    <location>
        <begin position="114"/>
        <end position="151"/>
    </location>
</feature>
<evidence type="ECO:0000313" key="2">
    <source>
        <dbReference type="EMBL" id="KAF6742163.1"/>
    </source>
</evidence>
<feature type="region of interest" description="Disordered" evidence="1">
    <location>
        <begin position="359"/>
        <end position="469"/>
    </location>
</feature>
<proteinExistence type="predicted"/>
<sequence>MADAGIKEGNACGVDAFVEVLGTRLLYEVDNRVNSGRCAQVIDVELNGEVRQASQSYFDVLIDASMCLLNSGDETLIDESIPVSNGYRNPTDVIEASPSRAHRAYDIRCTAHRSNPAQHKRTHAQQGKYTQRQGGDARRTNHLAPKPRPAKGYFKSTEALEISGNVRTPNKSEEHAVPALTTSRDRYTSPSPIYSTRMPVKSDQAPGAKTHGKYKWMGRASDPAEQGETHTKSPTTRITDPHSANPKPSRRTVGTMRRIDASYNSDSMARVREKGDSSNWYASGGREKGCTGRKETESLEDEHRHHLPSPMNQHNHRPHTSESQNREPRANPQSKNQRLRRIGAWSLILPIIGRHRAGGRIAPIHSRREEKETSKEKGERHAKQSANEIHRRETSPKRNPNPTAHESKHNRRPPLKSSPEISSTGSESTVSFDTWSHRAGDSSRRSTRDGAGKGRRRGSEKRKGSGERRAVRVVAALDVVLPVLLVLGHDGRTIRRVRPVGHLALYIPMLYHGGEAIVEKEASKR</sequence>
<name>A0A8H6HA78_9AGAR</name>
<feature type="compositionally biased region" description="Basic and acidic residues" evidence="1">
    <location>
        <begin position="435"/>
        <end position="452"/>
    </location>
</feature>
<keyword evidence="3" id="KW-1185">Reference proteome</keyword>
<dbReference type="EMBL" id="JACGCI010000198">
    <property type="protein sequence ID" value="KAF6742163.1"/>
    <property type="molecule type" value="Genomic_DNA"/>
</dbReference>
<feature type="region of interest" description="Disordered" evidence="1">
    <location>
        <begin position="167"/>
        <end position="339"/>
    </location>
</feature>
<feature type="compositionally biased region" description="Low complexity" evidence="1">
    <location>
        <begin position="417"/>
        <end position="429"/>
    </location>
</feature>
<accession>A0A8H6HA78</accession>
<feature type="compositionally biased region" description="Basic and acidic residues" evidence="1">
    <location>
        <begin position="366"/>
        <end position="396"/>
    </location>
</feature>
<organism evidence="2 3">
    <name type="scientific">Ephemerocybe angulata</name>
    <dbReference type="NCBI Taxonomy" id="980116"/>
    <lineage>
        <taxon>Eukaryota</taxon>
        <taxon>Fungi</taxon>
        <taxon>Dikarya</taxon>
        <taxon>Basidiomycota</taxon>
        <taxon>Agaricomycotina</taxon>
        <taxon>Agaricomycetes</taxon>
        <taxon>Agaricomycetidae</taxon>
        <taxon>Agaricales</taxon>
        <taxon>Agaricineae</taxon>
        <taxon>Psathyrellaceae</taxon>
        <taxon>Ephemerocybe</taxon>
    </lineage>
</organism>
<comment type="caution">
    <text evidence="2">The sequence shown here is derived from an EMBL/GenBank/DDBJ whole genome shotgun (WGS) entry which is preliminary data.</text>
</comment>
<gene>
    <name evidence="2" type="ORF">DFP72DRAFT_860970</name>
</gene>